<organism evidence="1 2">
    <name type="scientific">Caerostris extrusa</name>
    <name type="common">Bark spider</name>
    <name type="synonym">Caerostris bankana</name>
    <dbReference type="NCBI Taxonomy" id="172846"/>
    <lineage>
        <taxon>Eukaryota</taxon>
        <taxon>Metazoa</taxon>
        <taxon>Ecdysozoa</taxon>
        <taxon>Arthropoda</taxon>
        <taxon>Chelicerata</taxon>
        <taxon>Arachnida</taxon>
        <taxon>Araneae</taxon>
        <taxon>Araneomorphae</taxon>
        <taxon>Entelegynae</taxon>
        <taxon>Araneoidea</taxon>
        <taxon>Araneidae</taxon>
        <taxon>Caerostris</taxon>
    </lineage>
</organism>
<evidence type="ECO:0000313" key="1">
    <source>
        <dbReference type="EMBL" id="GIY51765.1"/>
    </source>
</evidence>
<protein>
    <recommendedName>
        <fullName evidence="3">Transposase</fullName>
    </recommendedName>
</protein>
<dbReference type="AlphaFoldDB" id="A0AAV4U1Z4"/>
<evidence type="ECO:0000313" key="2">
    <source>
        <dbReference type="Proteomes" id="UP001054945"/>
    </source>
</evidence>
<proteinExistence type="predicted"/>
<dbReference type="EMBL" id="BPLR01012158">
    <property type="protein sequence ID" value="GIY51765.1"/>
    <property type="molecule type" value="Genomic_DNA"/>
</dbReference>
<comment type="caution">
    <text evidence="1">The sequence shown here is derived from an EMBL/GenBank/DDBJ whole genome shotgun (WGS) entry which is preliminary data.</text>
</comment>
<name>A0AAV4U1Z4_CAEEX</name>
<reference evidence="1 2" key="1">
    <citation type="submission" date="2021-06" db="EMBL/GenBank/DDBJ databases">
        <title>Caerostris extrusa draft genome.</title>
        <authorList>
            <person name="Kono N."/>
            <person name="Arakawa K."/>
        </authorList>
    </citation>
    <scope>NUCLEOTIDE SEQUENCE [LARGE SCALE GENOMIC DNA]</scope>
</reference>
<sequence length="90" mass="10319">MSGRVFNSSVQSVDEIMVKFKGMSTMRQHLPGKLVKRGHKIWARSWVKKKATKSELQSSWVATKKEISCSDFLWNANVRTHMPENGNIQV</sequence>
<accession>A0AAV4U1Z4</accession>
<keyword evidence="2" id="KW-1185">Reference proteome</keyword>
<gene>
    <name evidence="1" type="ORF">CEXT_271381</name>
</gene>
<dbReference type="Proteomes" id="UP001054945">
    <property type="component" value="Unassembled WGS sequence"/>
</dbReference>
<evidence type="ECO:0008006" key="3">
    <source>
        <dbReference type="Google" id="ProtNLM"/>
    </source>
</evidence>